<keyword evidence="3" id="KW-1185">Reference proteome</keyword>
<organism evidence="2 3">
    <name type="scientific">Tagetes erecta</name>
    <name type="common">African marigold</name>
    <dbReference type="NCBI Taxonomy" id="13708"/>
    <lineage>
        <taxon>Eukaryota</taxon>
        <taxon>Viridiplantae</taxon>
        <taxon>Streptophyta</taxon>
        <taxon>Embryophyta</taxon>
        <taxon>Tracheophyta</taxon>
        <taxon>Spermatophyta</taxon>
        <taxon>Magnoliopsida</taxon>
        <taxon>eudicotyledons</taxon>
        <taxon>Gunneridae</taxon>
        <taxon>Pentapetalae</taxon>
        <taxon>asterids</taxon>
        <taxon>campanulids</taxon>
        <taxon>Asterales</taxon>
        <taxon>Asteraceae</taxon>
        <taxon>Asteroideae</taxon>
        <taxon>Heliantheae alliance</taxon>
        <taxon>Tageteae</taxon>
        <taxon>Tagetes</taxon>
    </lineage>
</organism>
<comment type="caution">
    <text evidence="2">The sequence shown here is derived from an EMBL/GenBank/DDBJ whole genome shotgun (WGS) entry which is preliminary data.</text>
</comment>
<dbReference type="Proteomes" id="UP001229421">
    <property type="component" value="Unassembled WGS sequence"/>
</dbReference>
<dbReference type="EMBL" id="JAUHHV010000006">
    <property type="protein sequence ID" value="KAK1421626.1"/>
    <property type="molecule type" value="Genomic_DNA"/>
</dbReference>
<dbReference type="AlphaFoldDB" id="A0AAD8KHS6"/>
<protein>
    <submittedName>
        <fullName evidence="2">Uncharacterized protein</fullName>
    </submittedName>
</protein>
<feature type="region of interest" description="Disordered" evidence="1">
    <location>
        <begin position="1"/>
        <end position="20"/>
    </location>
</feature>
<evidence type="ECO:0000256" key="1">
    <source>
        <dbReference type="SAM" id="MobiDB-lite"/>
    </source>
</evidence>
<proteinExistence type="predicted"/>
<name>A0AAD8KHS6_TARER</name>
<evidence type="ECO:0000313" key="3">
    <source>
        <dbReference type="Proteomes" id="UP001229421"/>
    </source>
</evidence>
<gene>
    <name evidence="2" type="ORF">QVD17_24107</name>
</gene>
<reference evidence="2" key="1">
    <citation type="journal article" date="2023" name="bioRxiv">
        <title>Improved chromosome-level genome assembly for marigold (Tagetes erecta).</title>
        <authorList>
            <person name="Jiang F."/>
            <person name="Yuan L."/>
            <person name="Wang S."/>
            <person name="Wang H."/>
            <person name="Xu D."/>
            <person name="Wang A."/>
            <person name="Fan W."/>
        </authorList>
    </citation>
    <scope>NUCLEOTIDE SEQUENCE</scope>
    <source>
        <strain evidence="2">WSJ</strain>
        <tissue evidence="2">Leaf</tissue>
    </source>
</reference>
<accession>A0AAD8KHS6</accession>
<evidence type="ECO:0000313" key="2">
    <source>
        <dbReference type="EMBL" id="KAK1421626.1"/>
    </source>
</evidence>
<sequence length="69" mass="7538">MPHLPRAGPGNHSSADQDLGTVEYGPVRAFLSGRGDDEAMMIVIICGVDDRWLYIHGGGGVEWLWCQLL</sequence>